<organism evidence="7 8">
    <name type="scientific">Microvirga alba</name>
    <dbReference type="NCBI Taxonomy" id="2791025"/>
    <lineage>
        <taxon>Bacteria</taxon>
        <taxon>Pseudomonadati</taxon>
        <taxon>Pseudomonadota</taxon>
        <taxon>Alphaproteobacteria</taxon>
        <taxon>Hyphomicrobiales</taxon>
        <taxon>Methylobacteriaceae</taxon>
        <taxon>Microvirga</taxon>
    </lineage>
</organism>
<keyword evidence="3" id="KW-0547">Nucleotide-binding</keyword>
<feature type="compositionally biased region" description="Polar residues" evidence="5">
    <location>
        <begin position="14"/>
        <end position="24"/>
    </location>
</feature>
<keyword evidence="4 7" id="KW-0067">ATP-binding</keyword>
<evidence type="ECO:0000313" key="8">
    <source>
        <dbReference type="Proteomes" id="UP000599312"/>
    </source>
</evidence>
<dbReference type="RefSeq" id="WP_196273489.1">
    <property type="nucleotide sequence ID" value="NZ_JADQDO010000014.1"/>
</dbReference>
<dbReference type="Pfam" id="PF00005">
    <property type="entry name" value="ABC_tran"/>
    <property type="match status" value="1"/>
</dbReference>
<dbReference type="PROSITE" id="PS50893">
    <property type="entry name" value="ABC_TRANSPORTER_2"/>
    <property type="match status" value="1"/>
</dbReference>
<sequence>MDGNSAKAIPYESADSSGVKSPSAVSRKPSGDIAISVQNVFQIFKGHEGKPFTAVEDVSIDVPAGQFLAIVGPSGCGKTTVLNMMAGLVAPSKGQVYLNNEEVKGPSRSMGYMFARDALLPWRTARDNVEFGLELRGVPADARRARSQKLLKLVGLSKFENAYPSQLSQGMRQRVALARTMAIEPDIFLLDEPFAALDAQTKLQLESEFELLWQDTHKTAVLVTHDLDEAVALADRILVFGANPGRIILDRMTNLPRPRNVESIRYMPEFQVVAREIWELLRSK</sequence>
<dbReference type="Gene3D" id="3.40.50.300">
    <property type="entry name" value="P-loop containing nucleotide triphosphate hydrolases"/>
    <property type="match status" value="1"/>
</dbReference>
<accession>A0A931BQB7</accession>
<dbReference type="GO" id="GO:0016887">
    <property type="term" value="F:ATP hydrolysis activity"/>
    <property type="evidence" value="ECO:0007669"/>
    <property type="project" value="InterPro"/>
</dbReference>
<dbReference type="CDD" id="cd03293">
    <property type="entry name" value="ABC_NrtD_SsuB_transporters"/>
    <property type="match status" value="1"/>
</dbReference>
<dbReference type="InterPro" id="IPR050166">
    <property type="entry name" value="ABC_transporter_ATP-bind"/>
</dbReference>
<proteinExistence type="inferred from homology"/>
<evidence type="ECO:0000256" key="4">
    <source>
        <dbReference type="ARBA" id="ARBA00022840"/>
    </source>
</evidence>
<evidence type="ECO:0000256" key="3">
    <source>
        <dbReference type="ARBA" id="ARBA00022741"/>
    </source>
</evidence>
<dbReference type="EMBL" id="JADQDO010000014">
    <property type="protein sequence ID" value="MBF9235501.1"/>
    <property type="molecule type" value="Genomic_DNA"/>
</dbReference>
<keyword evidence="2" id="KW-0813">Transport</keyword>
<dbReference type="PANTHER" id="PTHR42788">
    <property type="entry name" value="TAURINE IMPORT ATP-BINDING PROTEIN-RELATED"/>
    <property type="match status" value="1"/>
</dbReference>
<evidence type="ECO:0000313" key="7">
    <source>
        <dbReference type="EMBL" id="MBF9235501.1"/>
    </source>
</evidence>
<dbReference type="PROSITE" id="PS00211">
    <property type="entry name" value="ABC_TRANSPORTER_1"/>
    <property type="match status" value="1"/>
</dbReference>
<protein>
    <submittedName>
        <fullName evidence="7">ABC transporter ATP-binding protein</fullName>
    </submittedName>
</protein>
<feature type="domain" description="ABC transporter" evidence="6">
    <location>
        <begin position="35"/>
        <end position="267"/>
    </location>
</feature>
<gene>
    <name evidence="7" type="ORF">I2H38_19240</name>
</gene>
<feature type="region of interest" description="Disordered" evidence="5">
    <location>
        <begin position="1"/>
        <end position="29"/>
    </location>
</feature>
<comment type="similarity">
    <text evidence="1">Belongs to the ABC transporter superfamily.</text>
</comment>
<dbReference type="Proteomes" id="UP000599312">
    <property type="component" value="Unassembled WGS sequence"/>
</dbReference>
<evidence type="ECO:0000256" key="2">
    <source>
        <dbReference type="ARBA" id="ARBA00022448"/>
    </source>
</evidence>
<comment type="caution">
    <text evidence="7">The sequence shown here is derived from an EMBL/GenBank/DDBJ whole genome shotgun (WGS) entry which is preliminary data.</text>
</comment>
<dbReference type="InterPro" id="IPR017871">
    <property type="entry name" value="ABC_transporter-like_CS"/>
</dbReference>
<dbReference type="InterPro" id="IPR027417">
    <property type="entry name" value="P-loop_NTPase"/>
</dbReference>
<evidence type="ECO:0000256" key="5">
    <source>
        <dbReference type="SAM" id="MobiDB-lite"/>
    </source>
</evidence>
<evidence type="ECO:0000256" key="1">
    <source>
        <dbReference type="ARBA" id="ARBA00005417"/>
    </source>
</evidence>
<dbReference type="PANTHER" id="PTHR42788:SF13">
    <property type="entry name" value="ALIPHATIC SULFONATES IMPORT ATP-BINDING PROTEIN SSUB"/>
    <property type="match status" value="1"/>
</dbReference>
<reference evidence="7" key="1">
    <citation type="submission" date="2020-11" db="EMBL/GenBank/DDBJ databases">
        <authorList>
            <person name="Kim M.K."/>
        </authorList>
    </citation>
    <scope>NUCLEOTIDE SEQUENCE</scope>
    <source>
        <strain evidence="7">BT350</strain>
    </source>
</reference>
<name>A0A931BQB7_9HYPH</name>
<dbReference type="SMART" id="SM00382">
    <property type="entry name" value="AAA"/>
    <property type="match status" value="1"/>
</dbReference>
<dbReference type="SUPFAM" id="SSF52540">
    <property type="entry name" value="P-loop containing nucleoside triphosphate hydrolases"/>
    <property type="match status" value="1"/>
</dbReference>
<dbReference type="AlphaFoldDB" id="A0A931BQB7"/>
<dbReference type="InterPro" id="IPR003593">
    <property type="entry name" value="AAA+_ATPase"/>
</dbReference>
<dbReference type="InterPro" id="IPR003439">
    <property type="entry name" value="ABC_transporter-like_ATP-bd"/>
</dbReference>
<dbReference type="GO" id="GO:0005524">
    <property type="term" value="F:ATP binding"/>
    <property type="evidence" value="ECO:0007669"/>
    <property type="project" value="UniProtKB-KW"/>
</dbReference>
<keyword evidence="8" id="KW-1185">Reference proteome</keyword>
<evidence type="ECO:0000259" key="6">
    <source>
        <dbReference type="PROSITE" id="PS50893"/>
    </source>
</evidence>